<dbReference type="RefSeq" id="WP_015746040.1">
    <property type="nucleotide sequence ID" value="NC_013235.1"/>
</dbReference>
<reference evidence="2 3" key="2">
    <citation type="journal article" date="2010" name="Stand. Genomic Sci.">
        <title>Complete genome sequence of Nakamurella multipartita type strain (Y-104).</title>
        <authorList>
            <person name="Tice H."/>
            <person name="Mayilraj S."/>
            <person name="Sims D."/>
            <person name="Lapidus A."/>
            <person name="Nolan M."/>
            <person name="Lucas S."/>
            <person name="Glavina Del Rio T."/>
            <person name="Copeland A."/>
            <person name="Cheng J.F."/>
            <person name="Meincke L."/>
            <person name="Bruce D."/>
            <person name="Goodwin L."/>
            <person name="Pitluck S."/>
            <person name="Ivanova N."/>
            <person name="Mavromatis K."/>
            <person name="Ovchinnikova G."/>
            <person name="Pati A."/>
            <person name="Chen A."/>
            <person name="Palaniappan K."/>
            <person name="Land M."/>
            <person name="Hauser L."/>
            <person name="Chang Y.J."/>
            <person name="Jeffries C.D."/>
            <person name="Detter J.C."/>
            <person name="Brettin T."/>
            <person name="Rohde M."/>
            <person name="Goker M."/>
            <person name="Bristow J."/>
            <person name="Eisen J.A."/>
            <person name="Markowitz V."/>
            <person name="Hugenholtz P."/>
            <person name="Kyrpides N.C."/>
            <person name="Klenk H.P."/>
            <person name="Chen F."/>
        </authorList>
    </citation>
    <scope>NUCLEOTIDE SEQUENCE [LARGE SCALE GENOMIC DNA]</scope>
    <source>
        <strain evidence="3">ATCC 700099 / DSM 44233 / CIP 104796 / JCM 9543 / NBRC 105858 / Y-104</strain>
    </source>
</reference>
<evidence type="ECO:0000256" key="1">
    <source>
        <dbReference type="SAM" id="MobiDB-lite"/>
    </source>
</evidence>
<accession>C8X8E8</accession>
<name>C8X8E8_NAKMY</name>
<protein>
    <submittedName>
        <fullName evidence="2">OsmC family protein</fullName>
    </submittedName>
</protein>
<proteinExistence type="predicted"/>
<dbReference type="InterPro" id="IPR015946">
    <property type="entry name" value="KH_dom-like_a/b"/>
</dbReference>
<feature type="region of interest" description="Disordered" evidence="1">
    <location>
        <begin position="1"/>
        <end position="31"/>
    </location>
</feature>
<dbReference type="InParanoid" id="C8X8E8"/>
<dbReference type="KEGG" id="nml:Namu_0710"/>
<dbReference type="InterPro" id="IPR003718">
    <property type="entry name" value="OsmC/Ohr_fam"/>
</dbReference>
<dbReference type="InterPro" id="IPR036102">
    <property type="entry name" value="OsmC/Ohrsf"/>
</dbReference>
<dbReference type="eggNOG" id="COG1765">
    <property type="taxonomic scope" value="Bacteria"/>
</dbReference>
<dbReference type="STRING" id="479431.Namu_0710"/>
<dbReference type="Pfam" id="PF02566">
    <property type="entry name" value="OsmC"/>
    <property type="match status" value="1"/>
</dbReference>
<keyword evidence="3" id="KW-1185">Reference proteome</keyword>
<dbReference type="Gene3D" id="3.30.300.20">
    <property type="match status" value="1"/>
</dbReference>
<organism evidence="2 3">
    <name type="scientific">Nakamurella multipartita (strain ATCC 700099 / DSM 44233 / CIP 104796 / JCM 9543 / NBRC 105858 / Y-104)</name>
    <name type="common">Microsphaera multipartita</name>
    <dbReference type="NCBI Taxonomy" id="479431"/>
    <lineage>
        <taxon>Bacteria</taxon>
        <taxon>Bacillati</taxon>
        <taxon>Actinomycetota</taxon>
        <taxon>Actinomycetes</taxon>
        <taxon>Nakamurellales</taxon>
        <taxon>Nakamurellaceae</taxon>
        <taxon>Nakamurella</taxon>
    </lineage>
</organism>
<dbReference type="SUPFAM" id="SSF82784">
    <property type="entry name" value="OsmC-like"/>
    <property type="match status" value="1"/>
</dbReference>
<evidence type="ECO:0000313" key="3">
    <source>
        <dbReference type="Proteomes" id="UP000002218"/>
    </source>
</evidence>
<dbReference type="HOGENOM" id="CLU_114057_0_0_11"/>
<dbReference type="AlphaFoldDB" id="C8X8E8"/>
<gene>
    <name evidence="2" type="ordered locus">Namu_0710</name>
</gene>
<dbReference type="EMBL" id="CP001737">
    <property type="protein sequence ID" value="ACV77124.1"/>
    <property type="molecule type" value="Genomic_DNA"/>
</dbReference>
<sequence length="154" mass="16107">MADPRHPRPVDPLDPVADTGRVRVDRTGPGRYAAGNGRATAIPIGLAGSAGAYSPTELLRIALAGCVGLSADHVVSRRLGGESEVSIAVTGDHDPVERRFTRLASTMTLDLSGLDPQAQEQLRAVVTRAVHRYCTVGRTLEHATPVPLAVVGSA</sequence>
<reference evidence="3" key="1">
    <citation type="submission" date="2009-09" db="EMBL/GenBank/DDBJ databases">
        <title>The complete genome of Nakamurella multipartita DSM 44233.</title>
        <authorList>
            <consortium name="US DOE Joint Genome Institute (JGI-PGF)"/>
            <person name="Lucas S."/>
            <person name="Copeland A."/>
            <person name="Lapidus A."/>
            <person name="Glavina del Rio T."/>
            <person name="Dalin E."/>
            <person name="Tice H."/>
            <person name="Bruce D."/>
            <person name="Goodwin L."/>
            <person name="Pitluck S."/>
            <person name="Kyrpides N."/>
            <person name="Mavromatis K."/>
            <person name="Ivanova N."/>
            <person name="Ovchinnikova G."/>
            <person name="Sims D."/>
            <person name="Meincke L."/>
            <person name="Brettin T."/>
            <person name="Detter J.C."/>
            <person name="Han C."/>
            <person name="Larimer F."/>
            <person name="Land M."/>
            <person name="Hauser L."/>
            <person name="Markowitz V."/>
            <person name="Cheng J.-F."/>
            <person name="Hugenholtz P."/>
            <person name="Woyke T."/>
            <person name="Wu D."/>
            <person name="Klenk H.-P."/>
            <person name="Eisen J.A."/>
        </authorList>
    </citation>
    <scope>NUCLEOTIDE SEQUENCE [LARGE SCALE GENOMIC DNA]</scope>
    <source>
        <strain evidence="3">ATCC 700099 / DSM 44233 / CIP 104796 / JCM 9543 / NBRC 105858 / Y-104</strain>
    </source>
</reference>
<feature type="compositionally biased region" description="Basic and acidic residues" evidence="1">
    <location>
        <begin position="1"/>
        <end position="11"/>
    </location>
</feature>
<dbReference type="Proteomes" id="UP000002218">
    <property type="component" value="Chromosome"/>
</dbReference>
<evidence type="ECO:0000313" key="2">
    <source>
        <dbReference type="EMBL" id="ACV77124.1"/>
    </source>
</evidence>